<dbReference type="GO" id="GO:0016705">
    <property type="term" value="F:oxidoreductase activity, acting on paired donors, with incorporation or reduction of molecular oxygen"/>
    <property type="evidence" value="ECO:0007669"/>
    <property type="project" value="InterPro"/>
</dbReference>
<evidence type="ECO:0000256" key="4">
    <source>
        <dbReference type="ARBA" id="ARBA00023004"/>
    </source>
</evidence>
<evidence type="ECO:0000256" key="6">
    <source>
        <dbReference type="RuleBase" id="RU000461"/>
    </source>
</evidence>
<dbReference type="InterPro" id="IPR001128">
    <property type="entry name" value="Cyt_P450"/>
</dbReference>
<reference evidence="8" key="2">
    <citation type="submission" date="2023-05" db="EMBL/GenBank/DDBJ databases">
        <authorList>
            <consortium name="Lawrence Berkeley National Laboratory"/>
            <person name="Steindorff A."/>
            <person name="Hensen N."/>
            <person name="Bonometti L."/>
            <person name="Westerberg I."/>
            <person name="Brannstrom I.O."/>
            <person name="Guillou S."/>
            <person name="Cros-Aarteil S."/>
            <person name="Calhoun S."/>
            <person name="Haridas S."/>
            <person name="Kuo A."/>
            <person name="Mondo S."/>
            <person name="Pangilinan J."/>
            <person name="Riley R."/>
            <person name="Labutti K."/>
            <person name="Andreopoulos B."/>
            <person name="Lipzen A."/>
            <person name="Chen C."/>
            <person name="Yanf M."/>
            <person name="Daum C."/>
            <person name="Ng V."/>
            <person name="Clum A."/>
            <person name="Ohm R."/>
            <person name="Martin F."/>
            <person name="Silar P."/>
            <person name="Natvig D."/>
            <person name="Lalanne C."/>
            <person name="Gautier V."/>
            <person name="Ament-Velasquez S.L."/>
            <person name="Kruys A."/>
            <person name="Hutchinson M.I."/>
            <person name="Powell A.J."/>
            <person name="Barry K."/>
            <person name="Miller A.N."/>
            <person name="Grigoriev I.V."/>
            <person name="Debuchy R."/>
            <person name="Gladieux P."/>
            <person name="Thoren M.H."/>
            <person name="Johannesson H."/>
        </authorList>
    </citation>
    <scope>NUCLEOTIDE SEQUENCE</scope>
    <source>
        <strain evidence="8">PSN243</strain>
    </source>
</reference>
<dbReference type="GO" id="GO:0020037">
    <property type="term" value="F:heme binding"/>
    <property type="evidence" value="ECO:0007669"/>
    <property type="project" value="InterPro"/>
</dbReference>
<dbReference type="InterPro" id="IPR036396">
    <property type="entry name" value="Cyt_P450_sf"/>
</dbReference>
<keyword evidence="6" id="KW-0503">Monooxygenase</keyword>
<keyword evidence="4 5" id="KW-0408">Iron</keyword>
<dbReference type="InterPro" id="IPR050364">
    <property type="entry name" value="Cytochrome_P450_fung"/>
</dbReference>
<dbReference type="EMBL" id="MU865955">
    <property type="protein sequence ID" value="KAK4446630.1"/>
    <property type="molecule type" value="Genomic_DNA"/>
</dbReference>
<feature type="transmembrane region" description="Helical" evidence="7">
    <location>
        <begin position="116"/>
        <end position="135"/>
    </location>
</feature>
<dbReference type="Gene3D" id="1.10.630.10">
    <property type="entry name" value="Cytochrome P450"/>
    <property type="match status" value="1"/>
</dbReference>
<comment type="cofactor">
    <cofactor evidence="5">
        <name>heme</name>
        <dbReference type="ChEBI" id="CHEBI:30413"/>
    </cofactor>
</comment>
<keyword evidence="9" id="KW-1185">Reference proteome</keyword>
<reference evidence="8" key="1">
    <citation type="journal article" date="2023" name="Mol. Phylogenet. Evol.">
        <title>Genome-scale phylogeny and comparative genomics of the fungal order Sordariales.</title>
        <authorList>
            <person name="Hensen N."/>
            <person name="Bonometti L."/>
            <person name="Westerberg I."/>
            <person name="Brannstrom I.O."/>
            <person name="Guillou S."/>
            <person name="Cros-Aarteil S."/>
            <person name="Calhoun S."/>
            <person name="Haridas S."/>
            <person name="Kuo A."/>
            <person name="Mondo S."/>
            <person name="Pangilinan J."/>
            <person name="Riley R."/>
            <person name="LaButti K."/>
            <person name="Andreopoulos B."/>
            <person name="Lipzen A."/>
            <person name="Chen C."/>
            <person name="Yan M."/>
            <person name="Daum C."/>
            <person name="Ng V."/>
            <person name="Clum A."/>
            <person name="Steindorff A."/>
            <person name="Ohm R.A."/>
            <person name="Martin F."/>
            <person name="Silar P."/>
            <person name="Natvig D.O."/>
            <person name="Lalanne C."/>
            <person name="Gautier V."/>
            <person name="Ament-Velasquez S.L."/>
            <person name="Kruys A."/>
            <person name="Hutchinson M.I."/>
            <person name="Powell A.J."/>
            <person name="Barry K."/>
            <person name="Miller A.N."/>
            <person name="Grigoriev I.V."/>
            <person name="Debuchy R."/>
            <person name="Gladieux P."/>
            <person name="Hiltunen Thoren M."/>
            <person name="Johannesson H."/>
        </authorList>
    </citation>
    <scope>NUCLEOTIDE SEQUENCE</scope>
    <source>
        <strain evidence="8">PSN243</strain>
    </source>
</reference>
<dbReference type="PRINTS" id="PR00463">
    <property type="entry name" value="EP450I"/>
</dbReference>
<evidence type="ECO:0000313" key="9">
    <source>
        <dbReference type="Proteomes" id="UP001321760"/>
    </source>
</evidence>
<dbReference type="AlphaFoldDB" id="A0AAV9GGX4"/>
<dbReference type="GO" id="GO:0005506">
    <property type="term" value="F:iron ion binding"/>
    <property type="evidence" value="ECO:0007669"/>
    <property type="project" value="InterPro"/>
</dbReference>
<keyword evidence="7" id="KW-1133">Transmembrane helix</keyword>
<keyword evidence="2 5" id="KW-0479">Metal-binding</keyword>
<evidence type="ECO:0000256" key="7">
    <source>
        <dbReference type="SAM" id="Phobius"/>
    </source>
</evidence>
<dbReference type="PRINTS" id="PR00385">
    <property type="entry name" value="P450"/>
</dbReference>
<keyword evidence="5 6" id="KW-0349">Heme</keyword>
<name>A0AAV9GGX4_9PEZI</name>
<evidence type="ECO:0000313" key="8">
    <source>
        <dbReference type="EMBL" id="KAK4446630.1"/>
    </source>
</evidence>
<dbReference type="Pfam" id="PF00067">
    <property type="entry name" value="p450"/>
    <property type="match status" value="1"/>
</dbReference>
<organism evidence="8 9">
    <name type="scientific">Podospora aff. communis PSN243</name>
    <dbReference type="NCBI Taxonomy" id="3040156"/>
    <lineage>
        <taxon>Eukaryota</taxon>
        <taxon>Fungi</taxon>
        <taxon>Dikarya</taxon>
        <taxon>Ascomycota</taxon>
        <taxon>Pezizomycotina</taxon>
        <taxon>Sordariomycetes</taxon>
        <taxon>Sordariomycetidae</taxon>
        <taxon>Sordariales</taxon>
        <taxon>Podosporaceae</taxon>
        <taxon>Podospora</taxon>
    </lineage>
</organism>
<feature type="binding site" description="axial binding residue" evidence="5">
    <location>
        <position position="456"/>
    </location>
    <ligand>
        <name>heme</name>
        <dbReference type="ChEBI" id="CHEBI:30413"/>
    </ligand>
    <ligandPart>
        <name>Fe</name>
        <dbReference type="ChEBI" id="CHEBI:18248"/>
    </ligandPart>
</feature>
<evidence type="ECO:0000256" key="1">
    <source>
        <dbReference type="ARBA" id="ARBA00010617"/>
    </source>
</evidence>
<dbReference type="GO" id="GO:0004497">
    <property type="term" value="F:monooxygenase activity"/>
    <property type="evidence" value="ECO:0007669"/>
    <property type="project" value="UniProtKB-KW"/>
</dbReference>
<feature type="transmembrane region" description="Helical" evidence="7">
    <location>
        <begin position="12"/>
        <end position="33"/>
    </location>
</feature>
<dbReference type="InterPro" id="IPR017972">
    <property type="entry name" value="Cyt_P450_CS"/>
</dbReference>
<keyword evidence="3 6" id="KW-0560">Oxidoreductase</keyword>
<keyword evidence="7" id="KW-0812">Transmembrane</keyword>
<evidence type="ECO:0000256" key="5">
    <source>
        <dbReference type="PIRSR" id="PIRSR602401-1"/>
    </source>
</evidence>
<accession>A0AAV9GGX4</accession>
<protein>
    <submittedName>
        <fullName evidence="8">Cytochrome P450</fullName>
    </submittedName>
</protein>
<dbReference type="PANTHER" id="PTHR46300:SF5">
    <property type="entry name" value="CYTOCHROME P450"/>
    <property type="match status" value="1"/>
</dbReference>
<comment type="similarity">
    <text evidence="1 6">Belongs to the cytochrome P450 family.</text>
</comment>
<keyword evidence="7" id="KW-0472">Membrane</keyword>
<evidence type="ECO:0000256" key="2">
    <source>
        <dbReference type="ARBA" id="ARBA00022723"/>
    </source>
</evidence>
<dbReference type="CDD" id="cd11065">
    <property type="entry name" value="CYP64-like"/>
    <property type="match status" value="1"/>
</dbReference>
<dbReference type="InterPro" id="IPR002401">
    <property type="entry name" value="Cyt_P450_E_grp-I"/>
</dbReference>
<comment type="caution">
    <text evidence="8">The sequence shown here is derived from an EMBL/GenBank/DDBJ whole genome shotgun (WGS) entry which is preliminary data.</text>
</comment>
<evidence type="ECO:0000256" key="3">
    <source>
        <dbReference type="ARBA" id="ARBA00023002"/>
    </source>
</evidence>
<dbReference type="Proteomes" id="UP001321760">
    <property type="component" value="Unassembled WGS sequence"/>
</dbReference>
<dbReference type="PROSITE" id="PS00086">
    <property type="entry name" value="CYTOCHROME_P450"/>
    <property type="match status" value="1"/>
</dbReference>
<proteinExistence type="inferred from homology"/>
<gene>
    <name evidence="8" type="ORF">QBC34DRAFT_427948</name>
</gene>
<dbReference type="PANTHER" id="PTHR46300">
    <property type="entry name" value="P450, PUTATIVE (EUROFUNG)-RELATED-RELATED"/>
    <property type="match status" value="1"/>
</dbReference>
<dbReference type="SUPFAM" id="SSF48264">
    <property type="entry name" value="Cytochrome P450"/>
    <property type="match status" value="1"/>
</dbReference>
<sequence>MAMLQDFSALVVQAPVGALVAFVTVASILLTIFNRSAKKYPCALPPSPPAEPIFGHFRTLPLEDAHLKHMAYAKEFDSDVVYFNVLGNHMIVLNSQKAANEILDRRGAIYQDRPRFVLFDVMGWGLTLTFMPATFPRFKLHRSVLQKGFTKTAITAYQPIQEDEARQAAARILKRPTEWETSLRRFAPSIVLRIGFGVTVKSDDDPYIKIAKDANLATAQGGNPGTALVDYFPAFRFIPELLNFSTTLKHARAWRWAIRNLHDIPFAAIKKEYDEGTANPSFAYSLLKKYDENIAAGIPNHFNLQDIQGASGSVFIAGSNTTLATTTVALLNIMQNPHVFRKARILLDSVVGTDRLPSLADRPQLRYIDYIVEETTRWRPLSPIGIPHKSMKDDIYNGMFIPKGTFVYYNTYAMSRDQNVYTNPEEFNPDRFTPREEGGAGEPFLVGPFGFGRRICVGRHLAQASVWIFIATVISTFDISQPIGPDGKEIKQTVKFSTGLSSHPNKFEVVFKPRSEKARRLLLEAQGENE</sequence>